<dbReference type="Proteomes" id="UP000257323">
    <property type="component" value="Unassembled WGS sequence"/>
</dbReference>
<accession>A0A3E2BK42</accession>
<feature type="transmembrane region" description="Helical" evidence="1">
    <location>
        <begin position="9"/>
        <end position="26"/>
    </location>
</feature>
<sequence length="330" mass="38693">MKIETHKAKLYLFLMVVMFLFLYLPLKAEHKSREHPRFYLSFAYISGRIRVGDINNCLTSFNNNDLFNYVRKYNPGWEEVQGEIIPLPGKFKSFELSLYVELKSRLSLGLSILEPIQKSNESSLLFSLYIDNHTQRMNYYFKPKYWLLFPFEYTLYYKIIDNPKFRFSAGAGSGFYMAGISRTFIYTMIIPEPVGAKAVDAIKIETRRFPFPTLVGHLKLLAEYSFNSRLSFISEIRLRYGRISHFKGTESLERIYYDPNGNVQGIIKAEDKGFLYYFSKEDQDIGERYFDLHVWSNIPDATPEFMRDVRKASLDLTGVSFKLGLMIKLF</sequence>
<keyword evidence="1" id="KW-1133">Transmembrane helix</keyword>
<comment type="caution">
    <text evidence="2">The sequence shown here is derived from an EMBL/GenBank/DDBJ whole genome shotgun (WGS) entry which is preliminary data.</text>
</comment>
<organism evidence="2 3">
    <name type="scientific">Candidatus Saccharicenans subterraneus</name>
    <dbReference type="NCBI Taxonomy" id="2508984"/>
    <lineage>
        <taxon>Bacteria</taxon>
        <taxon>Candidatus Aminicenantota</taxon>
        <taxon>Candidatus Aminicenantia</taxon>
        <taxon>Candidatus Aminicenantales</taxon>
        <taxon>Candidatus Saccharicenantaceae</taxon>
        <taxon>Candidatus Saccharicenans</taxon>
    </lineage>
</organism>
<evidence type="ECO:0000313" key="2">
    <source>
        <dbReference type="EMBL" id="RFT15101.1"/>
    </source>
</evidence>
<keyword evidence="1" id="KW-0812">Transmembrane</keyword>
<evidence type="ECO:0000256" key="1">
    <source>
        <dbReference type="SAM" id="Phobius"/>
    </source>
</evidence>
<reference evidence="2 3" key="1">
    <citation type="submission" date="2018-08" db="EMBL/GenBank/DDBJ databases">
        <title>Genome analysis of the thermophilic bacterium of the candidate phylum Aminicenantes from deep subsurface aquifer revealed its physiology and ecological role.</title>
        <authorList>
            <person name="Kadnikov V.V."/>
            <person name="Mardanov A.V."/>
            <person name="Beletsky A.V."/>
            <person name="Karnachuk O.V."/>
            <person name="Ravin N.V."/>
        </authorList>
    </citation>
    <scope>NUCLEOTIDE SEQUENCE [LARGE SCALE GENOMIC DNA]</scope>
    <source>
        <strain evidence="2">BY38</strain>
    </source>
</reference>
<evidence type="ECO:0008006" key="4">
    <source>
        <dbReference type="Google" id="ProtNLM"/>
    </source>
</evidence>
<protein>
    <recommendedName>
        <fullName evidence="4">Outer membrane protein beta-barrel domain-containing protein</fullName>
    </recommendedName>
</protein>
<dbReference type="EMBL" id="QUAH01000013">
    <property type="protein sequence ID" value="RFT15101.1"/>
    <property type="molecule type" value="Genomic_DNA"/>
</dbReference>
<proteinExistence type="predicted"/>
<keyword evidence="1" id="KW-0472">Membrane</keyword>
<evidence type="ECO:0000313" key="3">
    <source>
        <dbReference type="Proteomes" id="UP000257323"/>
    </source>
</evidence>
<name>A0A3E2BK42_9BACT</name>
<dbReference type="AlphaFoldDB" id="A0A3E2BK42"/>
<gene>
    <name evidence="2" type="ORF">OP8BY_0732</name>
</gene>